<evidence type="ECO:0000256" key="1">
    <source>
        <dbReference type="SAM" id="MobiDB-lite"/>
    </source>
</evidence>
<feature type="region of interest" description="Disordered" evidence="1">
    <location>
        <begin position="349"/>
        <end position="373"/>
    </location>
</feature>
<reference evidence="2 3" key="1">
    <citation type="submission" date="2019-01" db="EMBL/GenBank/DDBJ databases">
        <title>Sequencing of cultivated peanut Arachis hypogaea provides insights into genome evolution and oil improvement.</title>
        <authorList>
            <person name="Chen X."/>
        </authorList>
    </citation>
    <scope>NUCLEOTIDE SEQUENCE [LARGE SCALE GENOMIC DNA]</scope>
    <source>
        <strain evidence="3">cv. Fuhuasheng</strain>
        <tissue evidence="2">Leaves</tissue>
    </source>
</reference>
<gene>
    <name evidence="2" type="ORF">Ahy_A02g007004</name>
</gene>
<dbReference type="EMBL" id="SDMP01000002">
    <property type="protein sequence ID" value="RYR72792.1"/>
    <property type="molecule type" value="Genomic_DNA"/>
</dbReference>
<dbReference type="PANTHER" id="PTHR33144">
    <property type="entry name" value="OS10G0409366 PROTEIN-RELATED"/>
    <property type="match status" value="1"/>
</dbReference>
<dbReference type="Proteomes" id="UP000289738">
    <property type="component" value="Chromosome A02"/>
</dbReference>
<protein>
    <submittedName>
        <fullName evidence="2">Uncharacterized protein</fullName>
    </submittedName>
</protein>
<comment type="caution">
    <text evidence="2">The sequence shown here is derived from an EMBL/GenBank/DDBJ whole genome shotgun (WGS) entry which is preliminary data.</text>
</comment>
<dbReference type="InterPro" id="IPR004252">
    <property type="entry name" value="Probable_transposase_24"/>
</dbReference>
<dbReference type="Pfam" id="PF03004">
    <property type="entry name" value="Transposase_24"/>
    <property type="match status" value="1"/>
</dbReference>
<dbReference type="PANTHER" id="PTHR33144:SF45">
    <property type="entry name" value="TRANSPOSASE TNP1_EN_SPM-LIKE DOMAIN-CONTAINING PROTEIN"/>
    <property type="match status" value="1"/>
</dbReference>
<feature type="compositionally biased region" description="Basic residues" evidence="1">
    <location>
        <begin position="1"/>
        <end position="11"/>
    </location>
</feature>
<organism evidence="2 3">
    <name type="scientific">Arachis hypogaea</name>
    <name type="common">Peanut</name>
    <dbReference type="NCBI Taxonomy" id="3818"/>
    <lineage>
        <taxon>Eukaryota</taxon>
        <taxon>Viridiplantae</taxon>
        <taxon>Streptophyta</taxon>
        <taxon>Embryophyta</taxon>
        <taxon>Tracheophyta</taxon>
        <taxon>Spermatophyta</taxon>
        <taxon>Magnoliopsida</taxon>
        <taxon>eudicotyledons</taxon>
        <taxon>Gunneridae</taxon>
        <taxon>Pentapetalae</taxon>
        <taxon>rosids</taxon>
        <taxon>fabids</taxon>
        <taxon>Fabales</taxon>
        <taxon>Fabaceae</taxon>
        <taxon>Papilionoideae</taxon>
        <taxon>50 kb inversion clade</taxon>
        <taxon>dalbergioids sensu lato</taxon>
        <taxon>Dalbergieae</taxon>
        <taxon>Pterocarpus clade</taxon>
        <taxon>Arachis</taxon>
    </lineage>
</organism>
<evidence type="ECO:0000313" key="2">
    <source>
        <dbReference type="EMBL" id="RYR72792.1"/>
    </source>
</evidence>
<dbReference type="AlphaFoldDB" id="A0A445EBC0"/>
<evidence type="ECO:0000313" key="3">
    <source>
        <dbReference type="Proteomes" id="UP000289738"/>
    </source>
</evidence>
<proteinExistence type="predicted"/>
<accession>A0A445EBC0</accession>
<keyword evidence="3" id="KW-1185">Reference proteome</keyword>
<dbReference type="STRING" id="3818.A0A445EBC0"/>
<sequence>MPRKACFKKNARVSPPRQQPIAAPPVSSPSDDDDWLIPPPPNNGGVSSGAILQPFRPPKSEPRPMSHAASGSQVTEPCNEDIDPEAQEVDSFEEHIERILENSDSEGIVKPAKMSVREAMERSLNGSKIILRFNEELQAVGDGAGLLSGILGALGSDYSKFPICEKSWAKVRGKDRVYDDCIKEMFHFQDSSGIIKKKLLQQMGKSWKDTRGRLYNSHYNPLWTLEQNLEKRPKGIPREHWKWFIDYRNDPATKAKCKQNRLNRKKQLYKHIGGSKSLARAREEESEKQGRKVGRGEIFILKHKRSDGRYIHEEARKIGEKIHEIEQLDESTRLLSQNDSLAQALGKEHPGRVRGMGHGPTPSQLFRPSSQPPVDRAQQEETQRMLCELQAEVTTANLKRKAMKRQAIESVLSYLVQQHCGELPPDIAARMNCLDGHGRK</sequence>
<feature type="region of interest" description="Disordered" evidence="1">
    <location>
        <begin position="1"/>
        <end position="79"/>
    </location>
</feature>
<name>A0A445EBC0_ARAHY</name>